<dbReference type="HOGENOM" id="CLU_1393304_0_0_1"/>
<reference evidence="1 2" key="1">
    <citation type="journal article" date="2007" name="Nature">
        <title>Evolution of genes and genomes on the Drosophila phylogeny.</title>
        <authorList>
            <consortium name="Drosophila 12 Genomes Consortium"/>
            <person name="Clark A.G."/>
            <person name="Eisen M.B."/>
            <person name="Smith D.R."/>
            <person name="Bergman C.M."/>
            <person name="Oliver B."/>
            <person name="Markow T.A."/>
            <person name="Kaufman T.C."/>
            <person name="Kellis M."/>
            <person name="Gelbart W."/>
            <person name="Iyer V.N."/>
            <person name="Pollard D.A."/>
            <person name="Sackton T.B."/>
            <person name="Larracuente A.M."/>
            <person name="Singh N.D."/>
            <person name="Abad J.P."/>
            <person name="Abt D.N."/>
            <person name="Adryan B."/>
            <person name="Aguade M."/>
            <person name="Akashi H."/>
            <person name="Anderson W.W."/>
            <person name="Aquadro C.F."/>
            <person name="Ardell D.H."/>
            <person name="Arguello R."/>
            <person name="Artieri C.G."/>
            <person name="Barbash D.A."/>
            <person name="Barker D."/>
            <person name="Barsanti P."/>
            <person name="Batterham P."/>
            <person name="Batzoglou S."/>
            <person name="Begun D."/>
            <person name="Bhutkar A."/>
            <person name="Blanco E."/>
            <person name="Bosak S.A."/>
            <person name="Bradley R.K."/>
            <person name="Brand A.D."/>
            <person name="Brent M.R."/>
            <person name="Brooks A.N."/>
            <person name="Brown R.H."/>
            <person name="Butlin R.K."/>
            <person name="Caggese C."/>
            <person name="Calvi B.R."/>
            <person name="Bernardo de Carvalho A."/>
            <person name="Caspi A."/>
            <person name="Castrezana S."/>
            <person name="Celniker S.E."/>
            <person name="Chang J.L."/>
            <person name="Chapple C."/>
            <person name="Chatterji S."/>
            <person name="Chinwalla A."/>
            <person name="Civetta A."/>
            <person name="Clifton S.W."/>
            <person name="Comeron J.M."/>
            <person name="Costello J.C."/>
            <person name="Coyne J.A."/>
            <person name="Daub J."/>
            <person name="David R.G."/>
            <person name="Delcher A.L."/>
            <person name="Delehaunty K."/>
            <person name="Do C.B."/>
            <person name="Ebling H."/>
            <person name="Edwards K."/>
            <person name="Eickbush T."/>
            <person name="Evans J.D."/>
            <person name="Filipski A."/>
            <person name="Findeiss S."/>
            <person name="Freyhult E."/>
            <person name="Fulton L."/>
            <person name="Fulton R."/>
            <person name="Garcia A.C."/>
            <person name="Gardiner A."/>
            <person name="Garfield D.A."/>
            <person name="Garvin B.E."/>
            <person name="Gibson G."/>
            <person name="Gilbert D."/>
            <person name="Gnerre S."/>
            <person name="Godfrey J."/>
            <person name="Good R."/>
            <person name="Gotea V."/>
            <person name="Gravely B."/>
            <person name="Greenberg A.J."/>
            <person name="Griffiths-Jones S."/>
            <person name="Gross S."/>
            <person name="Guigo R."/>
            <person name="Gustafson E.A."/>
            <person name="Haerty W."/>
            <person name="Hahn M.W."/>
            <person name="Halligan D.L."/>
            <person name="Halpern A.L."/>
            <person name="Halter G.M."/>
            <person name="Han M.V."/>
            <person name="Heger A."/>
            <person name="Hillier L."/>
            <person name="Hinrichs A.S."/>
            <person name="Holmes I."/>
            <person name="Hoskins R.A."/>
            <person name="Hubisz M.J."/>
            <person name="Hultmark D."/>
            <person name="Huntley M.A."/>
            <person name="Jaffe D.B."/>
            <person name="Jagadeeshan S."/>
            <person name="Jeck W.R."/>
            <person name="Johnson J."/>
            <person name="Jones C.D."/>
            <person name="Jordan W.C."/>
            <person name="Karpen G.H."/>
            <person name="Kataoka E."/>
            <person name="Keightley P.D."/>
            <person name="Kheradpour P."/>
            <person name="Kirkness E.F."/>
            <person name="Koerich L.B."/>
            <person name="Kristiansen K."/>
            <person name="Kudrna D."/>
            <person name="Kulathinal R.J."/>
            <person name="Kumar S."/>
            <person name="Kwok R."/>
            <person name="Lander E."/>
            <person name="Langley C.H."/>
            <person name="Lapoint R."/>
            <person name="Lazzaro B.P."/>
            <person name="Lee S.J."/>
            <person name="Levesque L."/>
            <person name="Li R."/>
            <person name="Lin C.F."/>
            <person name="Lin M.F."/>
            <person name="Lindblad-Toh K."/>
            <person name="Llopart A."/>
            <person name="Long M."/>
            <person name="Low L."/>
            <person name="Lozovsky E."/>
            <person name="Lu J."/>
            <person name="Luo M."/>
            <person name="Machado C.A."/>
            <person name="Makalowski W."/>
            <person name="Marzo M."/>
            <person name="Matsuda M."/>
            <person name="Matzkin L."/>
            <person name="McAllister B."/>
            <person name="McBride C.S."/>
            <person name="McKernan B."/>
            <person name="McKernan K."/>
            <person name="Mendez-Lago M."/>
            <person name="Minx P."/>
            <person name="Mollenhauer M.U."/>
            <person name="Montooth K."/>
            <person name="Mount S.M."/>
            <person name="Mu X."/>
            <person name="Myers E."/>
            <person name="Negre B."/>
            <person name="Newfeld S."/>
            <person name="Nielsen R."/>
            <person name="Noor M.A."/>
            <person name="O'Grady P."/>
            <person name="Pachter L."/>
            <person name="Papaceit M."/>
            <person name="Parisi M.J."/>
            <person name="Parisi M."/>
            <person name="Parts L."/>
            <person name="Pedersen J.S."/>
            <person name="Pesole G."/>
            <person name="Phillippy A.M."/>
            <person name="Ponting C.P."/>
            <person name="Pop M."/>
            <person name="Porcelli D."/>
            <person name="Powell J.R."/>
            <person name="Prohaska S."/>
            <person name="Pruitt K."/>
            <person name="Puig M."/>
            <person name="Quesneville H."/>
            <person name="Ram K.R."/>
            <person name="Rand D."/>
            <person name="Rasmussen M.D."/>
            <person name="Reed L.K."/>
            <person name="Reenan R."/>
            <person name="Reily A."/>
            <person name="Remington K.A."/>
            <person name="Rieger T.T."/>
            <person name="Ritchie M.G."/>
            <person name="Robin C."/>
            <person name="Rogers Y.H."/>
            <person name="Rohde C."/>
            <person name="Rozas J."/>
            <person name="Rubenfield M.J."/>
            <person name="Ruiz A."/>
            <person name="Russo S."/>
            <person name="Salzberg S.L."/>
            <person name="Sanchez-Gracia A."/>
            <person name="Saranga D.J."/>
            <person name="Sato H."/>
            <person name="Schaeffer S.W."/>
            <person name="Schatz M.C."/>
            <person name="Schlenke T."/>
            <person name="Schwartz R."/>
            <person name="Segarra C."/>
            <person name="Singh R.S."/>
            <person name="Sirot L."/>
            <person name="Sirota M."/>
            <person name="Sisneros N.B."/>
            <person name="Smith C.D."/>
            <person name="Smith T.F."/>
            <person name="Spieth J."/>
            <person name="Stage D.E."/>
            <person name="Stark A."/>
            <person name="Stephan W."/>
            <person name="Strausberg R.L."/>
            <person name="Strempel S."/>
            <person name="Sturgill D."/>
            <person name="Sutton G."/>
            <person name="Sutton G.G."/>
            <person name="Tao W."/>
            <person name="Teichmann S."/>
            <person name="Tobari Y.N."/>
            <person name="Tomimura Y."/>
            <person name="Tsolas J.M."/>
            <person name="Valente V.L."/>
            <person name="Venter E."/>
            <person name="Venter J.C."/>
            <person name="Vicario S."/>
            <person name="Vieira F.G."/>
            <person name="Vilella A.J."/>
            <person name="Villasante A."/>
            <person name="Walenz B."/>
            <person name="Wang J."/>
            <person name="Wasserman M."/>
            <person name="Watts T."/>
            <person name="Wilson D."/>
            <person name="Wilson R.K."/>
            <person name="Wing R.A."/>
            <person name="Wolfner M.F."/>
            <person name="Wong A."/>
            <person name="Wong G.K."/>
            <person name="Wu C.I."/>
            <person name="Wu G."/>
            <person name="Yamamoto D."/>
            <person name="Yang H.P."/>
            <person name="Yang S.P."/>
            <person name="Yorke J.A."/>
            <person name="Yoshida K."/>
            <person name="Zdobnov E."/>
            <person name="Zhang P."/>
            <person name="Zhang Y."/>
            <person name="Zimin A.V."/>
            <person name="Baldwin J."/>
            <person name="Abdouelleil A."/>
            <person name="Abdulkadir J."/>
            <person name="Abebe A."/>
            <person name="Abera B."/>
            <person name="Abreu J."/>
            <person name="Acer S.C."/>
            <person name="Aftuck L."/>
            <person name="Alexander A."/>
            <person name="An P."/>
            <person name="Anderson E."/>
            <person name="Anderson S."/>
            <person name="Arachi H."/>
            <person name="Azer M."/>
            <person name="Bachantsang P."/>
            <person name="Barry A."/>
            <person name="Bayul T."/>
            <person name="Berlin A."/>
            <person name="Bessette D."/>
            <person name="Bloom T."/>
            <person name="Blye J."/>
            <person name="Boguslavskiy L."/>
            <person name="Bonnet C."/>
            <person name="Boukhgalter B."/>
            <person name="Bourzgui I."/>
            <person name="Brown A."/>
            <person name="Cahill P."/>
            <person name="Channer S."/>
            <person name="Cheshatsang Y."/>
            <person name="Chuda L."/>
            <person name="Citroen M."/>
            <person name="Collymore A."/>
            <person name="Cooke P."/>
            <person name="Costello M."/>
            <person name="D'Aco K."/>
            <person name="Daza R."/>
            <person name="De Haan G."/>
            <person name="DeGray S."/>
            <person name="DeMaso C."/>
            <person name="Dhargay N."/>
            <person name="Dooley K."/>
            <person name="Dooley E."/>
            <person name="Doricent M."/>
            <person name="Dorje P."/>
            <person name="Dorjee K."/>
            <person name="Dupes A."/>
            <person name="Elong R."/>
            <person name="Falk J."/>
            <person name="Farina A."/>
            <person name="Faro S."/>
            <person name="Ferguson D."/>
            <person name="Fisher S."/>
            <person name="Foley C.D."/>
            <person name="Franke A."/>
            <person name="Friedrich D."/>
            <person name="Gadbois L."/>
            <person name="Gearin G."/>
            <person name="Gearin C.R."/>
            <person name="Giannoukos G."/>
            <person name="Goode T."/>
            <person name="Graham J."/>
            <person name="Grandbois E."/>
            <person name="Grewal S."/>
            <person name="Gyaltsen K."/>
            <person name="Hafez N."/>
            <person name="Hagos B."/>
            <person name="Hall J."/>
            <person name="Henson C."/>
            <person name="Hollinger A."/>
            <person name="Honan T."/>
            <person name="Huard M.D."/>
            <person name="Hughes L."/>
            <person name="Hurhula B."/>
            <person name="Husby M.E."/>
            <person name="Kamat A."/>
            <person name="Kanga B."/>
            <person name="Kashin S."/>
            <person name="Khazanovich D."/>
            <person name="Kisner P."/>
            <person name="Lance K."/>
            <person name="Lara M."/>
            <person name="Lee W."/>
            <person name="Lennon N."/>
            <person name="Letendre F."/>
            <person name="LeVine R."/>
            <person name="Lipovsky A."/>
            <person name="Liu X."/>
            <person name="Liu J."/>
            <person name="Liu S."/>
            <person name="Lokyitsang T."/>
            <person name="Lokyitsang Y."/>
            <person name="Lubonja R."/>
            <person name="Lui A."/>
            <person name="MacDonald P."/>
            <person name="Magnisalis V."/>
            <person name="Maru K."/>
            <person name="Matthews C."/>
            <person name="McCusker W."/>
            <person name="McDonough S."/>
            <person name="Mehta T."/>
            <person name="Meldrim J."/>
            <person name="Meneus L."/>
            <person name="Mihai O."/>
            <person name="Mihalev A."/>
            <person name="Mihova T."/>
            <person name="Mittelman R."/>
            <person name="Mlenga V."/>
            <person name="Montmayeur A."/>
            <person name="Mulrain L."/>
            <person name="Navidi A."/>
            <person name="Naylor J."/>
            <person name="Negash T."/>
            <person name="Nguyen T."/>
            <person name="Nguyen N."/>
            <person name="Nicol R."/>
            <person name="Norbu C."/>
            <person name="Norbu N."/>
            <person name="Novod N."/>
            <person name="O'Neill B."/>
            <person name="Osman S."/>
            <person name="Markiewicz E."/>
            <person name="Oyono O.L."/>
            <person name="Patti C."/>
            <person name="Phunkhang P."/>
            <person name="Pierre F."/>
            <person name="Priest M."/>
            <person name="Raghuraman S."/>
            <person name="Rege F."/>
            <person name="Reyes R."/>
            <person name="Rise C."/>
            <person name="Rogov P."/>
            <person name="Ross K."/>
            <person name="Ryan E."/>
            <person name="Settipalli S."/>
            <person name="Shea T."/>
            <person name="Sherpa N."/>
            <person name="Shi L."/>
            <person name="Shih D."/>
            <person name="Sparrow T."/>
            <person name="Spaulding J."/>
            <person name="Stalker J."/>
            <person name="Stange-Thomann N."/>
            <person name="Stavropoulos S."/>
            <person name="Stone C."/>
            <person name="Strader C."/>
            <person name="Tesfaye S."/>
            <person name="Thomson T."/>
            <person name="Thoulutsang Y."/>
            <person name="Thoulutsang D."/>
            <person name="Topham K."/>
            <person name="Topping I."/>
            <person name="Tsamla T."/>
            <person name="Vassiliev H."/>
            <person name="Vo A."/>
            <person name="Wangchuk T."/>
            <person name="Wangdi T."/>
            <person name="Weiand M."/>
            <person name="Wilkinson J."/>
            <person name="Wilson A."/>
            <person name="Yadav S."/>
            <person name="Young G."/>
            <person name="Yu Q."/>
            <person name="Zembek L."/>
            <person name="Zhong D."/>
            <person name="Zimmer A."/>
            <person name="Zwirko Z."/>
            <person name="Jaffe D.B."/>
            <person name="Alvarez P."/>
            <person name="Brockman W."/>
            <person name="Butler J."/>
            <person name="Chin C."/>
            <person name="Gnerre S."/>
            <person name="Grabherr M."/>
            <person name="Kleber M."/>
            <person name="Mauceli E."/>
            <person name="MacCallum I."/>
        </authorList>
    </citation>
    <scope>NUCLEOTIDE SEQUENCE [LARGE SCALE GENOMIC DNA]</scope>
    <source>
        <strain evidence="2">MSH-3 / Tucson 14011-0111.49</strain>
    </source>
</reference>
<feature type="non-terminal residue" evidence="1">
    <location>
        <position position="1"/>
    </location>
</feature>
<evidence type="ECO:0000313" key="2">
    <source>
        <dbReference type="Proteomes" id="UP000008744"/>
    </source>
</evidence>
<sequence length="196" mass="21134">TAQLMASRRSLSAADTNVSLLARQTAECVERRAHQRFPRPVRPVKCCLCPGCCLPRAVPPPLRAGIGLAAGSSPGFPAPCWCRAVSFIICYFSNLKVNFDHGSMSACHGPPAAAFPRPKNSLNGCHFYADCAPAPAPATVYGSPVAVTLLIAYGPCRISVHHKHESPDLPLSPGRDQMTWRVKIMCQGNYFQMGEN</sequence>
<evidence type="ECO:0000313" key="1">
    <source>
        <dbReference type="EMBL" id="EDW25438.1"/>
    </source>
</evidence>
<name>B4GSS9_DROPE</name>
<keyword evidence="2" id="KW-1185">Reference proteome</keyword>
<protein>
    <submittedName>
        <fullName evidence="1">GL20530</fullName>
    </submittedName>
</protein>
<dbReference type="AlphaFoldDB" id="B4GSS9"/>
<proteinExistence type="predicted"/>
<dbReference type="Proteomes" id="UP000008744">
    <property type="component" value="Unassembled WGS sequence"/>
</dbReference>
<gene>
    <name evidence="1" type="primary">Dper\GL20530</name>
    <name evidence="1" type="ORF">Dper_GL20530</name>
</gene>
<accession>B4GSS9</accession>
<dbReference type="EMBL" id="CH479189">
    <property type="protein sequence ID" value="EDW25438.1"/>
    <property type="molecule type" value="Genomic_DNA"/>
</dbReference>
<organism evidence="2">
    <name type="scientific">Drosophila persimilis</name>
    <name type="common">Fruit fly</name>
    <dbReference type="NCBI Taxonomy" id="7234"/>
    <lineage>
        <taxon>Eukaryota</taxon>
        <taxon>Metazoa</taxon>
        <taxon>Ecdysozoa</taxon>
        <taxon>Arthropoda</taxon>
        <taxon>Hexapoda</taxon>
        <taxon>Insecta</taxon>
        <taxon>Pterygota</taxon>
        <taxon>Neoptera</taxon>
        <taxon>Endopterygota</taxon>
        <taxon>Diptera</taxon>
        <taxon>Brachycera</taxon>
        <taxon>Muscomorpha</taxon>
        <taxon>Ephydroidea</taxon>
        <taxon>Drosophilidae</taxon>
        <taxon>Drosophila</taxon>
        <taxon>Sophophora</taxon>
    </lineage>
</organism>